<dbReference type="Pfam" id="PF10056">
    <property type="entry name" value="DUF2293"/>
    <property type="match status" value="1"/>
</dbReference>
<gene>
    <name evidence="3" type="ORF">QC763_711620</name>
</gene>
<feature type="compositionally biased region" description="Polar residues" evidence="1">
    <location>
        <begin position="234"/>
        <end position="246"/>
    </location>
</feature>
<dbReference type="GeneID" id="87936499"/>
<feature type="region of interest" description="Disordered" evidence="1">
    <location>
        <begin position="345"/>
        <end position="367"/>
    </location>
</feature>
<protein>
    <recommendedName>
        <fullName evidence="2">DUF2293 domain-containing protein</fullName>
    </recommendedName>
</protein>
<evidence type="ECO:0000256" key="1">
    <source>
        <dbReference type="SAM" id="MobiDB-lite"/>
    </source>
</evidence>
<evidence type="ECO:0000313" key="4">
    <source>
        <dbReference type="Proteomes" id="UP001326199"/>
    </source>
</evidence>
<dbReference type="EMBL" id="JAFFHB010000009">
    <property type="protein sequence ID" value="KAK4662211.1"/>
    <property type="molecule type" value="Genomic_DNA"/>
</dbReference>
<organism evidence="3 4">
    <name type="scientific">Podospora pseudopauciseta</name>
    <dbReference type="NCBI Taxonomy" id="2093780"/>
    <lineage>
        <taxon>Eukaryota</taxon>
        <taxon>Fungi</taxon>
        <taxon>Dikarya</taxon>
        <taxon>Ascomycota</taxon>
        <taxon>Pezizomycotina</taxon>
        <taxon>Sordariomycetes</taxon>
        <taxon>Sordariomycetidae</taxon>
        <taxon>Sordariales</taxon>
        <taxon>Podosporaceae</taxon>
        <taxon>Podospora</taxon>
    </lineage>
</organism>
<comment type="caution">
    <text evidence="3">The sequence shown here is derived from an EMBL/GenBank/DDBJ whole genome shotgun (WGS) entry which is preliminary data.</text>
</comment>
<keyword evidence="4" id="KW-1185">Reference proteome</keyword>
<dbReference type="PANTHER" id="PTHR38113">
    <property type="match status" value="1"/>
</dbReference>
<name>A0ABR0H2V1_9PEZI</name>
<proteinExistence type="predicted"/>
<evidence type="ECO:0000259" key="2">
    <source>
        <dbReference type="Pfam" id="PF10056"/>
    </source>
</evidence>
<feature type="compositionally biased region" description="Basic residues" evidence="1">
    <location>
        <begin position="251"/>
        <end position="260"/>
    </location>
</feature>
<feature type="compositionally biased region" description="Basic and acidic residues" evidence="1">
    <location>
        <begin position="195"/>
        <end position="209"/>
    </location>
</feature>
<evidence type="ECO:0000313" key="3">
    <source>
        <dbReference type="EMBL" id="KAK4662211.1"/>
    </source>
</evidence>
<accession>A0ABR0H2V1</accession>
<dbReference type="RefSeq" id="XP_062762177.1">
    <property type="nucleotide sequence ID" value="XM_062916156.1"/>
</dbReference>
<feature type="region of interest" description="Disordered" evidence="1">
    <location>
        <begin position="195"/>
        <end position="260"/>
    </location>
</feature>
<feature type="compositionally biased region" description="Acidic residues" evidence="1">
    <location>
        <begin position="308"/>
        <end position="326"/>
    </location>
</feature>
<reference evidence="3 4" key="1">
    <citation type="journal article" date="2023" name="bioRxiv">
        <title>High-quality genome assemblies of four members of thePodospora anserinaspecies complex.</title>
        <authorList>
            <person name="Ament-Velasquez S.L."/>
            <person name="Vogan A.A."/>
            <person name="Wallerman O."/>
            <person name="Hartmann F."/>
            <person name="Gautier V."/>
            <person name="Silar P."/>
            <person name="Giraud T."/>
            <person name="Johannesson H."/>
        </authorList>
    </citation>
    <scope>NUCLEOTIDE SEQUENCE [LARGE SCALE GENOMIC DNA]</scope>
    <source>
        <strain evidence="3 4">CBS 411.78</strain>
    </source>
</reference>
<feature type="region of interest" description="Disordered" evidence="1">
    <location>
        <begin position="291"/>
        <end position="327"/>
    </location>
</feature>
<feature type="domain" description="DUF2293" evidence="2">
    <location>
        <begin position="101"/>
        <end position="185"/>
    </location>
</feature>
<dbReference type="InterPro" id="IPR018744">
    <property type="entry name" value="DUF2293"/>
</dbReference>
<sequence>MPSSSSSAHEPKLLHFTPVPPGYRHVPKGNIYITKNCRLLTHAAKQPLYVVVDKRNRTLGIRCPDRIYRQVLSSYHETAPKRAQAVQKRDALIEDKFEAIILKLFPKTPKESIPVIAKHAVKKRSGRVGRSTKIGELEDKVMLAVRAHIRHVHTDYEMLLREGVNREEARQRVWERVNEVASEWGATTGSLFRKRADSARGKMVSRDRPTGAAPDTGKKRPHRPVMTKRVQVTAPETASPLDQSVTEPPGRKQKKRRGRYTRFLERKARGGVMAISPDGVRVTRRMARQSLENSSAEANDGVEVIEISSDEDGDEDGDENGDVLEDDPIKVFIVDNDDEEALAVFSVDEDTSDNDYESDDSGWSGKS</sequence>
<feature type="compositionally biased region" description="Acidic residues" evidence="1">
    <location>
        <begin position="345"/>
        <end position="360"/>
    </location>
</feature>
<dbReference type="PANTHER" id="PTHR38113:SF2">
    <property type="entry name" value="DUF2293 DOMAIN-CONTAINING PROTEIN"/>
    <property type="match status" value="1"/>
</dbReference>
<dbReference type="Proteomes" id="UP001326199">
    <property type="component" value="Unassembled WGS sequence"/>
</dbReference>